<comment type="caution">
    <text evidence="2">The sequence shown here is derived from an EMBL/GenBank/DDBJ whole genome shotgun (WGS) entry which is preliminary data.</text>
</comment>
<keyword evidence="1" id="KW-1133">Transmembrane helix</keyword>
<protein>
    <submittedName>
        <fullName evidence="2">VanZ family protein</fullName>
    </submittedName>
</protein>
<dbReference type="PANTHER" id="PTHR28008">
    <property type="entry name" value="DOMAIN PROTEIN, PUTATIVE (AFU_ORTHOLOGUE AFUA_3G10980)-RELATED"/>
    <property type="match status" value="1"/>
</dbReference>
<sequence length="122" mass="12997">MNWRVILRDRRLWAMVVIAAALAIAVGSLTPGDEMPQNLPWDKFNHFAGYAVLALLTGLAGWRGLFGWGVVSAYGVAIEFAQIVVPGRLGADPADMLANALGAALGMLLLTAGRRLARARLA</sequence>
<feature type="transmembrane region" description="Helical" evidence="1">
    <location>
        <begin position="97"/>
        <end position="117"/>
    </location>
</feature>
<dbReference type="OrthoDB" id="5739642at2"/>
<keyword evidence="1" id="KW-0812">Transmembrane</keyword>
<reference evidence="2 3" key="1">
    <citation type="submission" date="2019-03" db="EMBL/GenBank/DDBJ databases">
        <title>Freshwater and sediment microbial communities from various areas in North America, analyzing microbe dynamics in response to fracking.</title>
        <authorList>
            <person name="Lamendella R."/>
        </authorList>
    </citation>
    <scope>NUCLEOTIDE SEQUENCE [LARGE SCALE GENOMIC DNA]</scope>
    <source>
        <strain evidence="2 3">6_TX</strain>
    </source>
</reference>
<feature type="transmembrane region" description="Helical" evidence="1">
    <location>
        <begin position="65"/>
        <end position="85"/>
    </location>
</feature>
<proteinExistence type="predicted"/>
<dbReference type="NCBIfam" id="NF037970">
    <property type="entry name" value="vanZ_1"/>
    <property type="match status" value="1"/>
</dbReference>
<evidence type="ECO:0000256" key="1">
    <source>
        <dbReference type="SAM" id="Phobius"/>
    </source>
</evidence>
<gene>
    <name evidence="2" type="ORF">DFO67_10986</name>
</gene>
<keyword evidence="1" id="KW-0472">Membrane</keyword>
<dbReference type="AlphaFoldDB" id="A0A4R8FT80"/>
<evidence type="ECO:0000313" key="3">
    <source>
        <dbReference type="Proteomes" id="UP000294489"/>
    </source>
</evidence>
<name>A0A4R8FT80_9GAMM</name>
<dbReference type="PANTHER" id="PTHR28008:SF1">
    <property type="entry name" value="DOMAIN PROTEIN, PUTATIVE (AFU_ORTHOLOGUE AFUA_3G10980)-RELATED"/>
    <property type="match status" value="1"/>
</dbReference>
<feature type="transmembrane region" description="Helical" evidence="1">
    <location>
        <begin position="12"/>
        <end position="32"/>
    </location>
</feature>
<organism evidence="2 3">
    <name type="scientific">Modicisalibacter xianhensis</name>
    <dbReference type="NCBI Taxonomy" id="442341"/>
    <lineage>
        <taxon>Bacteria</taxon>
        <taxon>Pseudomonadati</taxon>
        <taxon>Pseudomonadota</taxon>
        <taxon>Gammaproteobacteria</taxon>
        <taxon>Oceanospirillales</taxon>
        <taxon>Halomonadaceae</taxon>
        <taxon>Modicisalibacter</taxon>
    </lineage>
</organism>
<evidence type="ECO:0000313" key="2">
    <source>
        <dbReference type="EMBL" id="TDX28703.1"/>
    </source>
</evidence>
<accession>A0A4R8FT80</accession>
<dbReference type="EMBL" id="SOEC01000009">
    <property type="protein sequence ID" value="TDX28703.1"/>
    <property type="molecule type" value="Genomic_DNA"/>
</dbReference>
<feature type="transmembrane region" description="Helical" evidence="1">
    <location>
        <begin position="44"/>
        <end position="60"/>
    </location>
</feature>
<dbReference type="Proteomes" id="UP000294489">
    <property type="component" value="Unassembled WGS sequence"/>
</dbReference>